<reference evidence="1" key="1">
    <citation type="journal article" date="2023" name="Mol. Phylogenet. Evol.">
        <title>Genome-scale phylogeny and comparative genomics of the fungal order Sordariales.</title>
        <authorList>
            <person name="Hensen N."/>
            <person name="Bonometti L."/>
            <person name="Westerberg I."/>
            <person name="Brannstrom I.O."/>
            <person name="Guillou S."/>
            <person name="Cros-Aarteil S."/>
            <person name="Calhoun S."/>
            <person name="Haridas S."/>
            <person name="Kuo A."/>
            <person name="Mondo S."/>
            <person name="Pangilinan J."/>
            <person name="Riley R."/>
            <person name="LaButti K."/>
            <person name="Andreopoulos B."/>
            <person name="Lipzen A."/>
            <person name="Chen C."/>
            <person name="Yan M."/>
            <person name="Daum C."/>
            <person name="Ng V."/>
            <person name="Clum A."/>
            <person name="Steindorff A."/>
            <person name="Ohm R.A."/>
            <person name="Martin F."/>
            <person name="Silar P."/>
            <person name="Natvig D.O."/>
            <person name="Lalanne C."/>
            <person name="Gautier V."/>
            <person name="Ament-Velasquez S.L."/>
            <person name="Kruys A."/>
            <person name="Hutchinson M.I."/>
            <person name="Powell A.J."/>
            <person name="Barry K."/>
            <person name="Miller A.N."/>
            <person name="Grigoriev I.V."/>
            <person name="Debuchy R."/>
            <person name="Gladieux P."/>
            <person name="Hiltunen Thoren M."/>
            <person name="Johannesson H."/>
        </authorList>
    </citation>
    <scope>NUCLEOTIDE SEQUENCE</scope>
    <source>
        <strain evidence="1">CBS 731.68</strain>
    </source>
</reference>
<protein>
    <submittedName>
        <fullName evidence="1">Uncharacterized protein</fullName>
    </submittedName>
</protein>
<sequence>MTSTTTLPPITLLRPSALLIPSTAPLILEINIPIFRDDHAFPLTRALRPQVPHSWAIRPLRQYCDVDGEEYSPTVGTEVTYYTKLKAARRIVWLMDWMQGTKRSNAVSTAAMDIRDVSNLPQYFQLLRDQQQKLQDAQTLLIFSYIRSRAVPSA</sequence>
<name>A0AAN6TSP9_9PEZI</name>
<dbReference type="EMBL" id="MU853242">
    <property type="protein sequence ID" value="KAK4119959.1"/>
    <property type="molecule type" value="Genomic_DNA"/>
</dbReference>
<accession>A0AAN6TSP9</accession>
<dbReference type="Proteomes" id="UP001302602">
    <property type="component" value="Unassembled WGS sequence"/>
</dbReference>
<organism evidence="1 2">
    <name type="scientific">Parathielavia appendiculata</name>
    <dbReference type="NCBI Taxonomy" id="2587402"/>
    <lineage>
        <taxon>Eukaryota</taxon>
        <taxon>Fungi</taxon>
        <taxon>Dikarya</taxon>
        <taxon>Ascomycota</taxon>
        <taxon>Pezizomycotina</taxon>
        <taxon>Sordariomycetes</taxon>
        <taxon>Sordariomycetidae</taxon>
        <taxon>Sordariales</taxon>
        <taxon>Chaetomiaceae</taxon>
        <taxon>Parathielavia</taxon>
    </lineage>
</organism>
<dbReference type="RefSeq" id="XP_062643732.1">
    <property type="nucleotide sequence ID" value="XM_062795756.1"/>
</dbReference>
<evidence type="ECO:0000313" key="1">
    <source>
        <dbReference type="EMBL" id="KAK4119959.1"/>
    </source>
</evidence>
<keyword evidence="2" id="KW-1185">Reference proteome</keyword>
<dbReference type="AlphaFoldDB" id="A0AAN6TSP9"/>
<evidence type="ECO:0000313" key="2">
    <source>
        <dbReference type="Proteomes" id="UP001302602"/>
    </source>
</evidence>
<comment type="caution">
    <text evidence="1">The sequence shown here is derived from an EMBL/GenBank/DDBJ whole genome shotgun (WGS) entry which is preliminary data.</text>
</comment>
<dbReference type="GeneID" id="87832524"/>
<proteinExistence type="predicted"/>
<reference evidence="1" key="2">
    <citation type="submission" date="2023-05" db="EMBL/GenBank/DDBJ databases">
        <authorList>
            <consortium name="Lawrence Berkeley National Laboratory"/>
            <person name="Steindorff A."/>
            <person name="Hensen N."/>
            <person name="Bonometti L."/>
            <person name="Westerberg I."/>
            <person name="Brannstrom I.O."/>
            <person name="Guillou S."/>
            <person name="Cros-Aarteil S."/>
            <person name="Calhoun S."/>
            <person name="Haridas S."/>
            <person name="Kuo A."/>
            <person name="Mondo S."/>
            <person name="Pangilinan J."/>
            <person name="Riley R."/>
            <person name="Labutti K."/>
            <person name="Andreopoulos B."/>
            <person name="Lipzen A."/>
            <person name="Chen C."/>
            <person name="Yanf M."/>
            <person name="Daum C."/>
            <person name="Ng V."/>
            <person name="Clum A."/>
            <person name="Ohm R."/>
            <person name="Martin F."/>
            <person name="Silar P."/>
            <person name="Natvig D."/>
            <person name="Lalanne C."/>
            <person name="Gautier V."/>
            <person name="Ament-Velasquez S.L."/>
            <person name="Kruys A."/>
            <person name="Hutchinson M.I."/>
            <person name="Powell A.J."/>
            <person name="Barry K."/>
            <person name="Miller A.N."/>
            <person name="Grigoriev I.V."/>
            <person name="Debuchy R."/>
            <person name="Gladieux P."/>
            <person name="Thoren M.H."/>
            <person name="Johannesson H."/>
        </authorList>
    </citation>
    <scope>NUCLEOTIDE SEQUENCE</scope>
    <source>
        <strain evidence="1">CBS 731.68</strain>
    </source>
</reference>
<gene>
    <name evidence="1" type="ORF">N657DRAFT_674495</name>
</gene>